<feature type="transmembrane region" description="Helical" evidence="2">
    <location>
        <begin position="290"/>
        <end position="309"/>
    </location>
</feature>
<feature type="transmembrane region" description="Helical" evidence="2">
    <location>
        <begin position="135"/>
        <end position="152"/>
    </location>
</feature>
<reference evidence="3 4" key="1">
    <citation type="journal article" date="2017" name="Int. J. Syst. Evol. Microbiol.">
        <title>Pseudokineococcus basanitobsidens sp. nov., isolated from volcanic rock.</title>
        <authorList>
            <person name="Lee D.W."/>
            <person name="Park M.Y."/>
            <person name="Kim J.J."/>
            <person name="Kim B.S."/>
        </authorList>
    </citation>
    <scope>NUCLEOTIDE SEQUENCE [LARGE SCALE GENOMIC DNA]</scope>
    <source>
        <strain evidence="3 4">DSM 103726</strain>
    </source>
</reference>
<protein>
    <recommendedName>
        <fullName evidence="5">CDP-alcohol phosphatidyltransferase</fullName>
    </recommendedName>
</protein>
<feature type="transmembrane region" description="Helical" evidence="2">
    <location>
        <begin position="259"/>
        <end position="278"/>
    </location>
</feature>
<evidence type="ECO:0008006" key="5">
    <source>
        <dbReference type="Google" id="ProtNLM"/>
    </source>
</evidence>
<evidence type="ECO:0000313" key="4">
    <source>
        <dbReference type="Proteomes" id="UP001387100"/>
    </source>
</evidence>
<sequence>MTPVLVVVVALRLLVPLGIPRHPLPFLLAALVLDAADQTVFQHLGGLPEDYQRYDKALDVYYLTVTYAAVLRNWTDPTAMRVARFLWYYRLVGTVLFETTDVRWLLLAFPNTFEYVVIAYEVVRLRWDPRRLTRRTLLVLAASIWVVVKIPQELWLHVLELDVTDEVAARPWVLLPLAVLAAALVAAALRLRHRLPPEDWPATTAVDDHLATPPMSGLPVLAWRSRAFAESTAEKVVLVALVTVVFIAVLDVRATTTQVVGSVVVFVVLNAVLSQLFVRHGARWMTTLAQFTAMAGTNAVVVLVLTLLRPRLEADADPGDTLFLVLLTSLVVTLYDRYRTRRALRLHEPEAAPTPRGARPRPAPATGDVFS</sequence>
<keyword evidence="2" id="KW-0472">Membrane</keyword>
<comment type="caution">
    <text evidence="3">The sequence shown here is derived from an EMBL/GenBank/DDBJ whole genome shotgun (WGS) entry which is preliminary data.</text>
</comment>
<keyword evidence="4" id="KW-1185">Reference proteome</keyword>
<keyword evidence="2" id="KW-1133">Transmembrane helix</keyword>
<feature type="transmembrane region" description="Helical" evidence="2">
    <location>
        <begin position="172"/>
        <end position="191"/>
    </location>
</feature>
<evidence type="ECO:0000313" key="3">
    <source>
        <dbReference type="EMBL" id="MEJ5946626.1"/>
    </source>
</evidence>
<gene>
    <name evidence="3" type="ORF">WDZ17_15110</name>
</gene>
<accession>A0ABU8RNL7</accession>
<evidence type="ECO:0000256" key="1">
    <source>
        <dbReference type="SAM" id="MobiDB-lite"/>
    </source>
</evidence>
<dbReference type="EMBL" id="JBBIAA010000028">
    <property type="protein sequence ID" value="MEJ5946626.1"/>
    <property type="molecule type" value="Genomic_DNA"/>
</dbReference>
<proteinExistence type="predicted"/>
<dbReference type="RefSeq" id="WP_339576008.1">
    <property type="nucleotide sequence ID" value="NZ_JBBIAA010000028.1"/>
</dbReference>
<dbReference type="Proteomes" id="UP001387100">
    <property type="component" value="Unassembled WGS sequence"/>
</dbReference>
<feature type="region of interest" description="Disordered" evidence="1">
    <location>
        <begin position="346"/>
        <end position="371"/>
    </location>
</feature>
<feature type="transmembrane region" description="Helical" evidence="2">
    <location>
        <begin position="236"/>
        <end position="253"/>
    </location>
</feature>
<keyword evidence="2" id="KW-0812">Transmembrane</keyword>
<feature type="transmembrane region" description="Helical" evidence="2">
    <location>
        <begin position="321"/>
        <end position="338"/>
    </location>
</feature>
<evidence type="ECO:0000256" key="2">
    <source>
        <dbReference type="SAM" id="Phobius"/>
    </source>
</evidence>
<organism evidence="3 4">
    <name type="scientific">Pseudokineococcus basanitobsidens</name>
    <dbReference type="NCBI Taxonomy" id="1926649"/>
    <lineage>
        <taxon>Bacteria</taxon>
        <taxon>Bacillati</taxon>
        <taxon>Actinomycetota</taxon>
        <taxon>Actinomycetes</taxon>
        <taxon>Kineosporiales</taxon>
        <taxon>Kineosporiaceae</taxon>
        <taxon>Pseudokineococcus</taxon>
    </lineage>
</organism>
<name>A0ABU8RNL7_9ACTN</name>